<dbReference type="EMBL" id="AVOT02009139">
    <property type="protein sequence ID" value="MBW0487451.1"/>
    <property type="molecule type" value="Genomic_DNA"/>
</dbReference>
<feature type="region of interest" description="Disordered" evidence="1">
    <location>
        <begin position="148"/>
        <end position="227"/>
    </location>
</feature>
<feature type="compositionally biased region" description="Polar residues" evidence="1">
    <location>
        <begin position="158"/>
        <end position="173"/>
    </location>
</feature>
<feature type="compositionally biased region" description="Basic and acidic residues" evidence="1">
    <location>
        <begin position="148"/>
        <end position="157"/>
    </location>
</feature>
<evidence type="ECO:0000313" key="2">
    <source>
        <dbReference type="EMBL" id="MBW0487451.1"/>
    </source>
</evidence>
<gene>
    <name evidence="2" type="ORF">O181_027166</name>
</gene>
<keyword evidence="3" id="KW-1185">Reference proteome</keyword>
<dbReference type="Proteomes" id="UP000765509">
    <property type="component" value="Unassembled WGS sequence"/>
</dbReference>
<accession>A0A9Q3H170</accession>
<dbReference type="AlphaFoldDB" id="A0A9Q3H170"/>
<evidence type="ECO:0000256" key="1">
    <source>
        <dbReference type="SAM" id="MobiDB-lite"/>
    </source>
</evidence>
<feature type="compositionally biased region" description="Polar residues" evidence="1">
    <location>
        <begin position="1"/>
        <end position="13"/>
    </location>
</feature>
<reference evidence="2" key="1">
    <citation type="submission" date="2021-03" db="EMBL/GenBank/DDBJ databases">
        <title>Draft genome sequence of rust myrtle Austropuccinia psidii MF-1, a brazilian biotype.</title>
        <authorList>
            <person name="Quecine M.C."/>
            <person name="Pachon D.M.R."/>
            <person name="Bonatelli M.L."/>
            <person name="Correr F.H."/>
            <person name="Franceschini L.M."/>
            <person name="Leite T.F."/>
            <person name="Margarido G.R.A."/>
            <person name="Almeida C.A."/>
            <person name="Ferrarezi J.A."/>
            <person name="Labate C.A."/>
        </authorList>
    </citation>
    <scope>NUCLEOTIDE SEQUENCE</scope>
    <source>
        <strain evidence="2">MF-1</strain>
    </source>
</reference>
<proteinExistence type="predicted"/>
<feature type="region of interest" description="Disordered" evidence="1">
    <location>
        <begin position="1"/>
        <end position="82"/>
    </location>
</feature>
<sequence>MTTRRGSQYSIQSDGGGLRSRVDLSKGKRKGKIPIGTESIQGSVISKRQVPDMPIVSEPELGLCMSSSNGDKLHSEGSNRHSYQPAKAVSHGVQGQILGNISTNTPRSYELLEYPETIPQRGGNSEIIQWVEYTIIQASNKEDKEISFKKEGGKEGRSPSSFYQKAPSQPNSPRSKEEQEKELEEALFPKLQDPKNSKTCHGQCFQHGRNLDGIEGQRGTKNETTSFPKEITLSPDVVNTLIKIRNSILPLKDIKNSLLLLEEINNSL</sequence>
<evidence type="ECO:0000313" key="3">
    <source>
        <dbReference type="Proteomes" id="UP000765509"/>
    </source>
</evidence>
<organism evidence="2 3">
    <name type="scientific">Austropuccinia psidii MF-1</name>
    <dbReference type="NCBI Taxonomy" id="1389203"/>
    <lineage>
        <taxon>Eukaryota</taxon>
        <taxon>Fungi</taxon>
        <taxon>Dikarya</taxon>
        <taxon>Basidiomycota</taxon>
        <taxon>Pucciniomycotina</taxon>
        <taxon>Pucciniomycetes</taxon>
        <taxon>Pucciniales</taxon>
        <taxon>Sphaerophragmiaceae</taxon>
        <taxon>Austropuccinia</taxon>
    </lineage>
</organism>
<comment type="caution">
    <text evidence="2">The sequence shown here is derived from an EMBL/GenBank/DDBJ whole genome shotgun (WGS) entry which is preliminary data.</text>
</comment>
<protein>
    <submittedName>
        <fullName evidence="2">Uncharacterized protein</fullName>
    </submittedName>
</protein>
<name>A0A9Q3H170_9BASI</name>